<dbReference type="Gene3D" id="3.40.50.300">
    <property type="entry name" value="P-loop containing nucleotide triphosphate hydrolases"/>
    <property type="match status" value="1"/>
</dbReference>
<name>A0A1G6Y1C4_9EURY</name>
<gene>
    <name evidence="2" type="ORF">SAMN05192552_10564</name>
</gene>
<dbReference type="InterPro" id="IPR025669">
    <property type="entry name" value="AAA_dom"/>
</dbReference>
<dbReference type="Proteomes" id="UP000324021">
    <property type="component" value="Unassembled WGS sequence"/>
</dbReference>
<evidence type="ECO:0000259" key="1">
    <source>
        <dbReference type="Pfam" id="PF13614"/>
    </source>
</evidence>
<dbReference type="PANTHER" id="PTHR13696">
    <property type="entry name" value="P-LOOP CONTAINING NUCLEOSIDE TRIPHOSPHATE HYDROLASE"/>
    <property type="match status" value="1"/>
</dbReference>
<dbReference type="InterPro" id="IPR027417">
    <property type="entry name" value="P-loop_NTPase"/>
</dbReference>
<dbReference type="PANTHER" id="PTHR13696:SF99">
    <property type="entry name" value="COBYRINIC ACID AC-DIAMIDE SYNTHASE"/>
    <property type="match status" value="1"/>
</dbReference>
<organism evidence="2 3">
    <name type="scientific">Natrinema hispanicum</name>
    <dbReference type="NCBI Taxonomy" id="392421"/>
    <lineage>
        <taxon>Archaea</taxon>
        <taxon>Methanobacteriati</taxon>
        <taxon>Methanobacteriota</taxon>
        <taxon>Stenosarchaea group</taxon>
        <taxon>Halobacteria</taxon>
        <taxon>Halobacteriales</taxon>
        <taxon>Natrialbaceae</taxon>
        <taxon>Natrinema</taxon>
    </lineage>
</organism>
<feature type="domain" description="AAA" evidence="1">
    <location>
        <begin position="5"/>
        <end position="186"/>
    </location>
</feature>
<reference evidence="2 3" key="1">
    <citation type="submission" date="2016-10" db="EMBL/GenBank/DDBJ databases">
        <authorList>
            <person name="Varghese N."/>
            <person name="Submissions S."/>
        </authorList>
    </citation>
    <scope>NUCLEOTIDE SEQUENCE [LARGE SCALE GENOMIC DNA]</scope>
    <source>
        <strain evidence="2 3">CDM_1</strain>
    </source>
</reference>
<dbReference type="EMBL" id="FMZP01000056">
    <property type="protein sequence ID" value="SDD84081.1"/>
    <property type="molecule type" value="Genomic_DNA"/>
</dbReference>
<sequence>MLTYATYSEAGGVGKTTLAASLADEHTRVGRDVLTVDLDPQYGSLTHLLGVDAPRDDGDADNLARHLIDRPKGDFSELILETDFEFDVVPSHNMMERLGDLLTRAEQMAADLDEDLDPTDQLRRVLLEAGVPNEYDTIIIDPPATAGPHLYNAVNATRSLVIPIEPTGKGMQSIYGLEELVDGLEGTISNGDEQVEIGVLAGVPNGIGRTSDQQEYLEEIRNRGYPAPVAIRTRESLFQGCWKEQCTPRYYVEHHRDRKRDHEMETLEKLEQLAAEITEVGER</sequence>
<dbReference type="Pfam" id="PF13614">
    <property type="entry name" value="AAA_31"/>
    <property type="match status" value="1"/>
</dbReference>
<dbReference type="CDD" id="cd02042">
    <property type="entry name" value="ParAB_family"/>
    <property type="match status" value="1"/>
</dbReference>
<accession>A0A1G6Y1C4</accession>
<dbReference type="AlphaFoldDB" id="A0A1G6Y1C4"/>
<protein>
    <submittedName>
        <fullName evidence="2">Chromosome partitioning protein</fullName>
    </submittedName>
</protein>
<proteinExistence type="predicted"/>
<evidence type="ECO:0000313" key="2">
    <source>
        <dbReference type="EMBL" id="SDD84081.1"/>
    </source>
</evidence>
<dbReference type="InterPro" id="IPR050678">
    <property type="entry name" value="DNA_Partitioning_ATPase"/>
</dbReference>
<evidence type="ECO:0000313" key="3">
    <source>
        <dbReference type="Proteomes" id="UP000324021"/>
    </source>
</evidence>
<dbReference type="RefSeq" id="WP_149782635.1">
    <property type="nucleotide sequence ID" value="NZ_FMZP01000056.1"/>
</dbReference>
<dbReference type="SUPFAM" id="SSF52540">
    <property type="entry name" value="P-loop containing nucleoside triphosphate hydrolases"/>
    <property type="match status" value="1"/>
</dbReference>